<sequence length="71" mass="7810">MQVNVNEQIRGVSTVTKATSSEAVDSKGGKDKKVLSNSNERDIDYSAIPPGTALRHIFSTWIDWFAGRKEA</sequence>
<comment type="caution">
    <text evidence="2">The sequence shown here is derived from an EMBL/GenBank/DDBJ whole genome shotgun (WGS) entry which is preliminary data.</text>
</comment>
<evidence type="ECO:0000313" key="3">
    <source>
        <dbReference type="Proteomes" id="UP001203423"/>
    </source>
</evidence>
<organism evidence="2 3">
    <name type="scientific">Shewanella surugensis</name>
    <dbReference type="NCBI Taxonomy" id="212020"/>
    <lineage>
        <taxon>Bacteria</taxon>
        <taxon>Pseudomonadati</taxon>
        <taxon>Pseudomonadota</taxon>
        <taxon>Gammaproteobacteria</taxon>
        <taxon>Alteromonadales</taxon>
        <taxon>Shewanellaceae</taxon>
        <taxon>Shewanella</taxon>
    </lineage>
</organism>
<dbReference type="RefSeq" id="WP_248938957.1">
    <property type="nucleotide sequence ID" value="NZ_JAKIKS010000010.1"/>
</dbReference>
<feature type="compositionally biased region" description="Basic and acidic residues" evidence="1">
    <location>
        <begin position="24"/>
        <end position="44"/>
    </location>
</feature>
<gene>
    <name evidence="2" type="ORF">L2764_04010</name>
</gene>
<feature type="region of interest" description="Disordered" evidence="1">
    <location>
        <begin position="1"/>
        <end position="46"/>
    </location>
</feature>
<evidence type="ECO:0000256" key="1">
    <source>
        <dbReference type="SAM" id="MobiDB-lite"/>
    </source>
</evidence>
<dbReference type="Proteomes" id="UP001203423">
    <property type="component" value="Unassembled WGS sequence"/>
</dbReference>
<keyword evidence="3" id="KW-1185">Reference proteome</keyword>
<accession>A0ABT0L8H2</accession>
<proteinExistence type="predicted"/>
<dbReference type="EMBL" id="JAKIKS010000010">
    <property type="protein sequence ID" value="MCL1123670.1"/>
    <property type="molecule type" value="Genomic_DNA"/>
</dbReference>
<evidence type="ECO:0000313" key="2">
    <source>
        <dbReference type="EMBL" id="MCL1123670.1"/>
    </source>
</evidence>
<reference evidence="2 3" key="1">
    <citation type="submission" date="2022-01" db="EMBL/GenBank/DDBJ databases">
        <title>Whole genome-based taxonomy of the Shewanellaceae.</title>
        <authorList>
            <person name="Martin-Rodriguez A.J."/>
        </authorList>
    </citation>
    <scope>NUCLEOTIDE SEQUENCE [LARGE SCALE GENOMIC DNA]</scope>
    <source>
        <strain evidence="2 3">DSM 17177</strain>
    </source>
</reference>
<name>A0ABT0L8H2_9GAMM</name>
<feature type="compositionally biased region" description="Polar residues" evidence="1">
    <location>
        <begin position="1"/>
        <end position="23"/>
    </location>
</feature>
<protein>
    <submittedName>
        <fullName evidence="2">Uncharacterized protein</fullName>
    </submittedName>
</protein>